<proteinExistence type="predicted"/>
<accession>A0A5J4W1X2</accession>
<protein>
    <submittedName>
        <fullName evidence="1">Uncharacterized protein</fullName>
    </submittedName>
</protein>
<dbReference type="AlphaFoldDB" id="A0A5J4W1X2"/>
<organism evidence="1 2">
    <name type="scientific">Streblomastix strix</name>
    <dbReference type="NCBI Taxonomy" id="222440"/>
    <lineage>
        <taxon>Eukaryota</taxon>
        <taxon>Metamonada</taxon>
        <taxon>Preaxostyla</taxon>
        <taxon>Oxymonadida</taxon>
        <taxon>Streblomastigidae</taxon>
        <taxon>Streblomastix</taxon>
    </lineage>
</organism>
<gene>
    <name evidence="1" type="ORF">EZS28_015925</name>
</gene>
<dbReference type="Proteomes" id="UP000324800">
    <property type="component" value="Unassembled WGS sequence"/>
</dbReference>
<evidence type="ECO:0000313" key="1">
    <source>
        <dbReference type="EMBL" id="KAA6388546.1"/>
    </source>
</evidence>
<dbReference type="EMBL" id="SNRW01003942">
    <property type="protein sequence ID" value="KAA6388546.1"/>
    <property type="molecule type" value="Genomic_DNA"/>
</dbReference>
<sequence>SSTTGYNDWGRRPTIKRNLRRVMNLGDGRVCYQDIIAEDYDDEG</sequence>
<name>A0A5J4W1X2_9EUKA</name>
<feature type="non-terminal residue" evidence="1">
    <location>
        <position position="1"/>
    </location>
</feature>
<evidence type="ECO:0000313" key="2">
    <source>
        <dbReference type="Proteomes" id="UP000324800"/>
    </source>
</evidence>
<comment type="caution">
    <text evidence="1">The sequence shown here is derived from an EMBL/GenBank/DDBJ whole genome shotgun (WGS) entry which is preliminary data.</text>
</comment>
<reference evidence="1 2" key="1">
    <citation type="submission" date="2019-03" db="EMBL/GenBank/DDBJ databases">
        <title>Single cell metagenomics reveals metabolic interactions within the superorganism composed of flagellate Streblomastix strix and complex community of Bacteroidetes bacteria on its surface.</title>
        <authorList>
            <person name="Treitli S.C."/>
            <person name="Kolisko M."/>
            <person name="Husnik F."/>
            <person name="Keeling P."/>
            <person name="Hampl V."/>
        </authorList>
    </citation>
    <scope>NUCLEOTIDE SEQUENCE [LARGE SCALE GENOMIC DNA]</scope>
    <source>
        <strain evidence="1">ST1C</strain>
    </source>
</reference>